<dbReference type="PANTHER" id="PTHR23291:SF31">
    <property type="entry name" value="PROTEIN LIFEGUARD 4"/>
    <property type="match status" value="1"/>
</dbReference>
<dbReference type="InterPro" id="IPR006214">
    <property type="entry name" value="Bax_inhibitor_1-related"/>
</dbReference>
<dbReference type="Proteomes" id="UP001457282">
    <property type="component" value="Unassembled WGS sequence"/>
</dbReference>
<feature type="transmembrane region" description="Helical" evidence="5">
    <location>
        <begin position="124"/>
        <end position="147"/>
    </location>
</feature>
<keyword evidence="3 5" id="KW-1133">Transmembrane helix</keyword>
<dbReference type="Pfam" id="PF01027">
    <property type="entry name" value="Bax1-I"/>
    <property type="match status" value="1"/>
</dbReference>
<comment type="similarity">
    <text evidence="5">Belongs to the BI1 family.</text>
</comment>
<keyword evidence="4 5" id="KW-0472">Membrane</keyword>
<feature type="transmembrane region" description="Helical" evidence="5">
    <location>
        <begin position="216"/>
        <end position="237"/>
    </location>
</feature>
<name>A0AAW1Y827_RUBAR</name>
<feature type="transmembrane region" description="Helical" evidence="5">
    <location>
        <begin position="159"/>
        <end position="177"/>
    </location>
</feature>
<keyword evidence="2 5" id="KW-0812">Transmembrane</keyword>
<dbReference type="PANTHER" id="PTHR23291">
    <property type="entry name" value="BAX INHIBITOR-RELATED"/>
    <property type="match status" value="1"/>
</dbReference>
<feature type="transmembrane region" description="Helical" evidence="5">
    <location>
        <begin position="184"/>
        <end position="201"/>
    </location>
</feature>
<gene>
    <name evidence="6" type="ORF">M0R45_010770</name>
</gene>
<evidence type="ECO:0000256" key="2">
    <source>
        <dbReference type="ARBA" id="ARBA00022692"/>
    </source>
</evidence>
<sequence>MWNQPYRKNDVESGALPLYPMMLESPELRWSFIRKIYSIIAVQLFATIAVAATVVSYKPIATFFVSTGAGLALYIVLIITPFIVLCPLFYYHQKHPVNYLLLGIFTISLAFVVGLTCAFTSGKVILESVILTTVVVVGLTLYTFWAARRGQDFNFLGPFLSGALLVLIVFSLIQVFFPLGKLSVMIYGCLASIIFCGYIVYDTDNLIKRYSYDEYIWAAVSLYLDIINLFLALLTIFRAADS</sequence>
<reference evidence="6 7" key="1">
    <citation type="journal article" date="2023" name="G3 (Bethesda)">
        <title>A chromosome-length genome assembly and annotation of blackberry (Rubus argutus, cv. 'Hillquist').</title>
        <authorList>
            <person name="Bruna T."/>
            <person name="Aryal R."/>
            <person name="Dudchenko O."/>
            <person name="Sargent D.J."/>
            <person name="Mead D."/>
            <person name="Buti M."/>
            <person name="Cavallini A."/>
            <person name="Hytonen T."/>
            <person name="Andres J."/>
            <person name="Pham M."/>
            <person name="Weisz D."/>
            <person name="Mascagni F."/>
            <person name="Usai G."/>
            <person name="Natali L."/>
            <person name="Bassil N."/>
            <person name="Fernandez G.E."/>
            <person name="Lomsadze A."/>
            <person name="Armour M."/>
            <person name="Olukolu B."/>
            <person name="Poorten T."/>
            <person name="Britton C."/>
            <person name="Davik J."/>
            <person name="Ashrafi H."/>
            <person name="Aiden E.L."/>
            <person name="Borodovsky M."/>
            <person name="Worthington M."/>
        </authorList>
    </citation>
    <scope>NUCLEOTIDE SEQUENCE [LARGE SCALE GENOMIC DNA]</scope>
    <source>
        <strain evidence="6">PI 553951</strain>
    </source>
</reference>
<feature type="transmembrane region" description="Helical" evidence="5">
    <location>
        <begin position="36"/>
        <end position="57"/>
    </location>
</feature>
<dbReference type="AlphaFoldDB" id="A0AAW1Y827"/>
<evidence type="ECO:0000313" key="6">
    <source>
        <dbReference type="EMBL" id="KAK9945245.1"/>
    </source>
</evidence>
<proteinExistence type="inferred from homology"/>
<comment type="caution">
    <text evidence="6">The sequence shown here is derived from an EMBL/GenBank/DDBJ whole genome shotgun (WGS) entry which is preliminary data.</text>
</comment>
<accession>A0AAW1Y827</accession>
<evidence type="ECO:0000256" key="3">
    <source>
        <dbReference type="ARBA" id="ARBA00022989"/>
    </source>
</evidence>
<evidence type="ECO:0000313" key="7">
    <source>
        <dbReference type="Proteomes" id="UP001457282"/>
    </source>
</evidence>
<feature type="transmembrane region" description="Helical" evidence="5">
    <location>
        <begin position="69"/>
        <end position="91"/>
    </location>
</feature>
<dbReference type="EMBL" id="JBEDUW010000002">
    <property type="protein sequence ID" value="KAK9945245.1"/>
    <property type="molecule type" value="Genomic_DNA"/>
</dbReference>
<evidence type="ECO:0000256" key="4">
    <source>
        <dbReference type="ARBA" id="ARBA00023136"/>
    </source>
</evidence>
<evidence type="ECO:0000256" key="5">
    <source>
        <dbReference type="RuleBase" id="RU004379"/>
    </source>
</evidence>
<keyword evidence="7" id="KW-1185">Reference proteome</keyword>
<dbReference type="GO" id="GO:0016020">
    <property type="term" value="C:membrane"/>
    <property type="evidence" value="ECO:0007669"/>
    <property type="project" value="UniProtKB-SubCell"/>
</dbReference>
<evidence type="ECO:0008006" key="8">
    <source>
        <dbReference type="Google" id="ProtNLM"/>
    </source>
</evidence>
<feature type="transmembrane region" description="Helical" evidence="5">
    <location>
        <begin position="97"/>
        <end position="117"/>
    </location>
</feature>
<protein>
    <recommendedName>
        <fullName evidence="8">BI1-like protein</fullName>
    </recommendedName>
</protein>
<evidence type="ECO:0000256" key="1">
    <source>
        <dbReference type="ARBA" id="ARBA00004141"/>
    </source>
</evidence>
<organism evidence="6 7">
    <name type="scientific">Rubus argutus</name>
    <name type="common">Southern blackberry</name>
    <dbReference type="NCBI Taxonomy" id="59490"/>
    <lineage>
        <taxon>Eukaryota</taxon>
        <taxon>Viridiplantae</taxon>
        <taxon>Streptophyta</taxon>
        <taxon>Embryophyta</taxon>
        <taxon>Tracheophyta</taxon>
        <taxon>Spermatophyta</taxon>
        <taxon>Magnoliopsida</taxon>
        <taxon>eudicotyledons</taxon>
        <taxon>Gunneridae</taxon>
        <taxon>Pentapetalae</taxon>
        <taxon>rosids</taxon>
        <taxon>fabids</taxon>
        <taxon>Rosales</taxon>
        <taxon>Rosaceae</taxon>
        <taxon>Rosoideae</taxon>
        <taxon>Rosoideae incertae sedis</taxon>
        <taxon>Rubus</taxon>
    </lineage>
</organism>
<comment type="subcellular location">
    <subcellularLocation>
        <location evidence="1">Membrane</location>
        <topology evidence="1">Multi-pass membrane protein</topology>
    </subcellularLocation>
</comment>